<comment type="caution">
    <text evidence="1">The sequence shown here is derived from an EMBL/GenBank/DDBJ whole genome shotgun (WGS) entry which is preliminary data.</text>
</comment>
<evidence type="ECO:0000313" key="2">
    <source>
        <dbReference type="Proteomes" id="UP000642144"/>
    </source>
</evidence>
<dbReference type="InterPro" id="IPR024651">
    <property type="entry name" value="FAD-SLDH_ssu"/>
</dbReference>
<dbReference type="RefSeq" id="WP_161055358.1">
    <property type="nucleotide sequence ID" value="NZ_WWCT01000009.1"/>
</dbReference>
<dbReference type="InterPro" id="IPR019546">
    <property type="entry name" value="TAT_signal_bac_arc"/>
</dbReference>
<dbReference type="InterPro" id="IPR006311">
    <property type="entry name" value="TAT_signal"/>
</dbReference>
<protein>
    <submittedName>
        <fullName evidence="1">Twin-arginine translocation signal domain-containing protein</fullName>
    </submittedName>
</protein>
<dbReference type="Proteomes" id="UP000642144">
    <property type="component" value="Unassembled WGS sequence"/>
</dbReference>
<keyword evidence="2" id="KW-1185">Reference proteome</keyword>
<dbReference type="PROSITE" id="PS51318">
    <property type="entry name" value="TAT"/>
    <property type="match status" value="1"/>
</dbReference>
<dbReference type="Pfam" id="PF12318">
    <property type="entry name" value="FAD-SLDH"/>
    <property type="match status" value="1"/>
</dbReference>
<sequence>MKTYPMSRRGALKAVGAVMLAGVAGQLLLSSRARAALSSATPGLNLFLDVSRQLTGKPELNVVLGQALYPALQTAVTDLDATLARLQALLAQGEPIAAEHKAELALSQAVLQGWYLGVVGKGKKAVCITYVDALSNLAVADTLVPPSYSYGPCGTWQAKP</sequence>
<proteinExistence type="predicted"/>
<reference evidence="1 2" key="1">
    <citation type="submission" date="2019-12" db="EMBL/GenBank/DDBJ databases">
        <title>Novel species isolated from a subtropical stream in China.</title>
        <authorList>
            <person name="Lu H."/>
        </authorList>
    </citation>
    <scope>NUCLEOTIDE SEQUENCE [LARGE SCALE GENOMIC DNA]</scope>
    <source>
        <strain evidence="1 2">CY42W</strain>
    </source>
</reference>
<accession>A0ABW9W0C4</accession>
<dbReference type="NCBIfam" id="TIGR01409">
    <property type="entry name" value="TAT_signal_seq"/>
    <property type="match status" value="1"/>
</dbReference>
<evidence type="ECO:0000313" key="1">
    <source>
        <dbReference type="EMBL" id="MYN27407.1"/>
    </source>
</evidence>
<dbReference type="EMBL" id="WWCT01000009">
    <property type="protein sequence ID" value="MYN27407.1"/>
    <property type="molecule type" value="Genomic_DNA"/>
</dbReference>
<gene>
    <name evidence="1" type="ORF">GTP69_13390</name>
</gene>
<organism evidence="1 2">
    <name type="scientific">Duganella levis</name>
    <dbReference type="NCBI Taxonomy" id="2692169"/>
    <lineage>
        <taxon>Bacteria</taxon>
        <taxon>Pseudomonadati</taxon>
        <taxon>Pseudomonadota</taxon>
        <taxon>Betaproteobacteria</taxon>
        <taxon>Burkholderiales</taxon>
        <taxon>Oxalobacteraceae</taxon>
        <taxon>Telluria group</taxon>
        <taxon>Duganella</taxon>
    </lineage>
</organism>
<name>A0ABW9W0C4_9BURK</name>